<organism evidence="1 2">
    <name type="scientific">Vibrio phage VVP001</name>
    <dbReference type="NCBI Taxonomy" id="2059877"/>
    <lineage>
        <taxon>Viruses</taxon>
        <taxon>Duplodnaviria</taxon>
        <taxon>Heunggongvirae</taxon>
        <taxon>Uroviricota</taxon>
        <taxon>Caudoviricetes</taxon>
        <taxon>Mardecavirus</taxon>
        <taxon>Mardecavirus SSP002</taxon>
    </lineage>
</organism>
<evidence type="ECO:0000313" key="2">
    <source>
        <dbReference type="Proteomes" id="UP000278459"/>
    </source>
</evidence>
<dbReference type="Proteomes" id="UP000278459">
    <property type="component" value="Segment"/>
</dbReference>
<name>A0A3S6R1L1_9CAUD</name>
<accession>A0A3S6R1L1</accession>
<gene>
    <name evidence="1" type="ORF">VVP001_060</name>
</gene>
<proteinExistence type="predicted"/>
<protein>
    <submittedName>
        <fullName evidence="1">Uncharacterized protein</fullName>
    </submittedName>
</protein>
<evidence type="ECO:0000313" key="1">
    <source>
        <dbReference type="EMBL" id="AUM58760.1"/>
    </source>
</evidence>
<reference evidence="1 2" key="1">
    <citation type="submission" date="2017-11" db="EMBL/GenBank/DDBJ databases">
        <title>Complete Genome Sequence of Vibrio vulnificus Bacteriophage VVP001.</title>
        <authorList>
            <person name="Kim H.-J."/>
            <person name="Kim Y.-T."/>
            <person name="Lee J.-H."/>
        </authorList>
    </citation>
    <scope>NUCLEOTIDE SEQUENCE [LARGE SCALE GENOMIC DNA]</scope>
</reference>
<sequence>MAYQAGTATNYKDFLSKLRTFATANGWTQKRWNNPASGEHELILQSVGDSGSDSITLAWKTKTDAPADTHNLLCKAANTYVDTPFESLVNANTQTVVYLWDGNIEYHLMVNKERIMFACMVSGTAQYYYGGNMRTYTSKGHWANPLCCFGVGTNPDGRWSSTGDDYSGWQYVRGTKPVPVYDEKKAWVKMSYIHPFMGYPLRFPTWEAYQNGDRALLQAIVKIDGHQVVGELIGVYGTGGLGLSNNQELTHSNGRKYLVVQNVYRASGGDYLIMEKS</sequence>
<dbReference type="EMBL" id="MG602476">
    <property type="protein sequence ID" value="AUM58760.1"/>
    <property type="molecule type" value="Genomic_DNA"/>
</dbReference>